<evidence type="ECO:0000256" key="5">
    <source>
        <dbReference type="ARBA" id="ARBA00022746"/>
    </source>
</evidence>
<dbReference type="GO" id="GO:0071949">
    <property type="term" value="F:FAD binding"/>
    <property type="evidence" value="ECO:0007669"/>
    <property type="project" value="UniProtKB-ARBA"/>
</dbReference>
<dbReference type="FunFam" id="3.50.50.60:FF:000378">
    <property type="entry name" value="Phytoene desaturase"/>
    <property type="match status" value="1"/>
</dbReference>
<evidence type="ECO:0000256" key="10">
    <source>
        <dbReference type="ARBA" id="ARBA00066679"/>
    </source>
</evidence>
<evidence type="ECO:0000259" key="15">
    <source>
        <dbReference type="Pfam" id="PF01593"/>
    </source>
</evidence>
<organism evidence="16 17">
    <name type="scientific">Rhodoplanes elegans</name>
    <dbReference type="NCBI Taxonomy" id="29408"/>
    <lineage>
        <taxon>Bacteria</taxon>
        <taxon>Pseudomonadati</taxon>
        <taxon>Pseudomonadota</taxon>
        <taxon>Alphaproteobacteria</taxon>
        <taxon>Hyphomicrobiales</taxon>
        <taxon>Nitrobacteraceae</taxon>
        <taxon>Rhodoplanes</taxon>
    </lineage>
</organism>
<dbReference type="EC" id="1.3.99.28" evidence="10"/>
<dbReference type="SUPFAM" id="SSF51905">
    <property type="entry name" value="FAD/NAD(P)-binding domain"/>
    <property type="match status" value="1"/>
</dbReference>
<dbReference type="InterPro" id="IPR036188">
    <property type="entry name" value="FAD/NAD-bd_sf"/>
</dbReference>
<evidence type="ECO:0000256" key="13">
    <source>
        <dbReference type="RuleBase" id="RU362075"/>
    </source>
</evidence>
<keyword evidence="5 13" id="KW-0125">Carotenoid biosynthesis</keyword>
<sequence>MSSLTLDRPPSPVVGSGARVPHAIVIGSGFGGLAAAVRLGARGYRVTVLEKLDQPGGRAYVFRQDGFTFDAGPTIVTLPKVFEELWSVAGKKFSDDITLEPIDPYYQIRFDDGETYTECSDLDAMRREIARLAPGDVEGWERFLAKSKDIYEVGFEKLSNVPFGSLASMAKVLPDFIRLQSWRTVHGLAASYVKDPRIRIALSFHPLFIGGNPFAVTSIYCLITYLQNKFGVWFPRGGTGALVKGLVGLIEGQGNSIRYNSEVAAITVEGGRATGVRLASGETLAADIVVSNADAAWTYGKLLPAEVRRRWTDKKLDNARYSMSLFVWYFGTKRQYRGVPHHTILLGPRYKELLRDIFDRKVLAPDFSLYLHHPTATDPSLAPEGCDGFYVLSPVPNLASGIDWAHAAEPYRRAIAEFLGRTVLPGLDENIVTSRIVTPQDFHTRLRSVLGAAFSFEPVFTQSAWFRPHNRSEEVDRLFLVGAGTHPGAGLPGVLSSARVLDSVVPHGADLARES</sequence>
<keyword evidence="14" id="KW-1133">Transmembrane helix</keyword>
<dbReference type="OrthoDB" id="9774675at2"/>
<dbReference type="FunFam" id="3.50.50.60:FF:000413">
    <property type="entry name" value="Phytoene desaturase (lycopene-forming)"/>
    <property type="match status" value="1"/>
</dbReference>
<evidence type="ECO:0000256" key="1">
    <source>
        <dbReference type="ARBA" id="ARBA00001974"/>
    </source>
</evidence>
<dbReference type="EMBL" id="NPEU01000456">
    <property type="protein sequence ID" value="RAI32029.1"/>
    <property type="molecule type" value="Genomic_DNA"/>
</dbReference>
<keyword evidence="17" id="KW-1185">Reference proteome</keyword>
<keyword evidence="14" id="KW-0472">Membrane</keyword>
<evidence type="ECO:0000256" key="6">
    <source>
        <dbReference type="ARBA" id="ARBA00022827"/>
    </source>
</evidence>
<comment type="catalytic activity">
    <reaction evidence="9">
        <text>15-cis-phytoene + 3 A = all-trans-neurosporene + 3 AH2</text>
        <dbReference type="Rhea" id="RHEA:30599"/>
        <dbReference type="ChEBI" id="CHEBI:13193"/>
        <dbReference type="ChEBI" id="CHEBI:16833"/>
        <dbReference type="ChEBI" id="CHEBI:17499"/>
        <dbReference type="ChEBI" id="CHEBI:27787"/>
        <dbReference type="EC" id="1.3.99.28"/>
    </reaction>
</comment>
<evidence type="ECO:0000256" key="4">
    <source>
        <dbReference type="ARBA" id="ARBA00022630"/>
    </source>
</evidence>
<evidence type="ECO:0000256" key="9">
    <source>
        <dbReference type="ARBA" id="ARBA00050961"/>
    </source>
</evidence>
<gene>
    <name evidence="16" type="ORF">CH338_24855</name>
</gene>
<dbReference type="PANTHER" id="PTHR43734">
    <property type="entry name" value="PHYTOENE DESATURASE"/>
    <property type="match status" value="1"/>
</dbReference>
<reference evidence="16 17" key="1">
    <citation type="submission" date="2017-07" db="EMBL/GenBank/DDBJ databases">
        <title>Draft Genome Sequences of Select Purple Nonsulfur Bacteria.</title>
        <authorList>
            <person name="Lasarre B."/>
            <person name="Mckinlay J.B."/>
        </authorList>
    </citation>
    <scope>NUCLEOTIDE SEQUENCE [LARGE SCALE GENOMIC DNA]</scope>
    <source>
        <strain evidence="16 17">DSM 11907</strain>
    </source>
</reference>
<keyword evidence="6" id="KW-0274">FAD</keyword>
<dbReference type="InterPro" id="IPR002937">
    <property type="entry name" value="Amino_oxidase"/>
</dbReference>
<dbReference type="NCBIfam" id="TIGR02734">
    <property type="entry name" value="crtI_fam"/>
    <property type="match status" value="1"/>
</dbReference>
<evidence type="ECO:0000256" key="11">
    <source>
        <dbReference type="ARBA" id="ARBA00073036"/>
    </source>
</evidence>
<feature type="transmembrane region" description="Helical" evidence="14">
    <location>
        <begin position="20"/>
        <end position="41"/>
    </location>
</feature>
<comment type="similarity">
    <text evidence="3 13">Belongs to the carotenoid/retinoid oxidoreductase family.</text>
</comment>
<dbReference type="Pfam" id="PF01593">
    <property type="entry name" value="Amino_oxidase"/>
    <property type="match status" value="1"/>
</dbReference>
<keyword evidence="14" id="KW-0812">Transmembrane</keyword>
<feature type="domain" description="Amine oxidase" evidence="15">
    <location>
        <begin position="31"/>
        <end position="499"/>
    </location>
</feature>
<dbReference type="GO" id="GO:0016627">
    <property type="term" value="F:oxidoreductase activity, acting on the CH-CH group of donors"/>
    <property type="evidence" value="ECO:0007669"/>
    <property type="project" value="UniProtKB-ARBA"/>
</dbReference>
<dbReference type="RefSeq" id="WP_111359745.1">
    <property type="nucleotide sequence ID" value="NZ_NHSK01000265.1"/>
</dbReference>
<evidence type="ECO:0000313" key="17">
    <source>
        <dbReference type="Proteomes" id="UP000248863"/>
    </source>
</evidence>
<dbReference type="PANTHER" id="PTHR43734:SF3">
    <property type="entry name" value="B-CAROTENE KETOLASE"/>
    <property type="match status" value="1"/>
</dbReference>
<comment type="caution">
    <text evidence="16">The sequence shown here is derived from an EMBL/GenBank/DDBJ whole genome shotgun (WGS) entry which is preliminary data.</text>
</comment>
<keyword evidence="4" id="KW-0285">Flavoprotein</keyword>
<proteinExistence type="inferred from homology"/>
<dbReference type="InterPro" id="IPR014105">
    <property type="entry name" value="Carotenoid/retinoid_OxRdtase"/>
</dbReference>
<evidence type="ECO:0000256" key="8">
    <source>
        <dbReference type="ARBA" id="ARBA00031986"/>
    </source>
</evidence>
<evidence type="ECO:0000256" key="3">
    <source>
        <dbReference type="ARBA" id="ARBA00006046"/>
    </source>
</evidence>
<evidence type="ECO:0000256" key="2">
    <source>
        <dbReference type="ARBA" id="ARBA00004829"/>
    </source>
</evidence>
<keyword evidence="7 13" id="KW-0560">Oxidoreductase</keyword>
<name>A0A327JZV3_9BRAD</name>
<dbReference type="Proteomes" id="UP000248863">
    <property type="component" value="Unassembled WGS sequence"/>
</dbReference>
<comment type="cofactor">
    <cofactor evidence="1">
        <name>FAD</name>
        <dbReference type="ChEBI" id="CHEBI:57692"/>
    </cofactor>
</comment>
<evidence type="ECO:0000313" key="16">
    <source>
        <dbReference type="EMBL" id="RAI32029.1"/>
    </source>
</evidence>
<evidence type="ECO:0000256" key="7">
    <source>
        <dbReference type="ARBA" id="ARBA00023002"/>
    </source>
</evidence>
<evidence type="ECO:0000256" key="14">
    <source>
        <dbReference type="SAM" id="Phobius"/>
    </source>
</evidence>
<evidence type="ECO:0000256" key="12">
    <source>
        <dbReference type="ARBA" id="ARBA00083000"/>
    </source>
</evidence>
<accession>A0A327JZV3</accession>
<comment type="pathway">
    <text evidence="2 13">Carotenoid biosynthesis.</text>
</comment>
<dbReference type="AlphaFoldDB" id="A0A327JZV3"/>
<dbReference type="GO" id="GO:0016117">
    <property type="term" value="P:carotenoid biosynthetic process"/>
    <property type="evidence" value="ECO:0007669"/>
    <property type="project" value="UniProtKB-KW"/>
</dbReference>
<dbReference type="Gene3D" id="3.50.50.60">
    <property type="entry name" value="FAD/NAD(P)-binding domain"/>
    <property type="match status" value="2"/>
</dbReference>
<protein>
    <recommendedName>
        <fullName evidence="11">Phytoene desaturase (neurosporene-forming)</fullName>
        <ecNumber evidence="10">1.3.99.28</ecNumber>
    </recommendedName>
    <alternativeName>
        <fullName evidence="12">3-step phytoene desaturase</fullName>
    </alternativeName>
    <alternativeName>
        <fullName evidence="8">Phytoene dehydrogenase</fullName>
    </alternativeName>
</protein>